<accession>A0A1M4ZR21</accession>
<dbReference type="AlphaFoldDB" id="A0A1M4ZR21"/>
<reference evidence="3" key="1">
    <citation type="submission" date="2016-11" db="EMBL/GenBank/DDBJ databases">
        <authorList>
            <person name="Varghese N."/>
            <person name="Submissions S."/>
        </authorList>
    </citation>
    <scope>NUCLEOTIDE SEQUENCE [LARGE SCALE GENOMIC DNA]</scope>
    <source>
        <strain evidence="3">DSM 26898</strain>
    </source>
</reference>
<evidence type="ECO:0000313" key="2">
    <source>
        <dbReference type="EMBL" id="SHF20247.1"/>
    </source>
</evidence>
<name>A0A1M4ZR21_9FLAO</name>
<keyword evidence="3" id="KW-1185">Reference proteome</keyword>
<dbReference type="Gene3D" id="3.40.50.300">
    <property type="entry name" value="P-loop containing nucleotide triphosphate hydrolases"/>
    <property type="match status" value="1"/>
</dbReference>
<feature type="domain" description="KAP NTPase" evidence="1">
    <location>
        <begin position="18"/>
        <end position="188"/>
    </location>
</feature>
<dbReference type="EMBL" id="FQVO01000010">
    <property type="protein sequence ID" value="SHF20247.1"/>
    <property type="molecule type" value="Genomic_DNA"/>
</dbReference>
<dbReference type="InterPro" id="IPR027417">
    <property type="entry name" value="P-loop_NTPase"/>
</dbReference>
<dbReference type="SUPFAM" id="SSF52540">
    <property type="entry name" value="P-loop containing nucleoside triphosphate hydrolases"/>
    <property type="match status" value="1"/>
</dbReference>
<sequence>MKIKIVEYLEKVVNQYLRMNTSYATMITGDWGTGKTYFFNTTLKNQIENTETIYDASKKYKAVRISLFGIKSIDDVQTQILLSLYPILKDSKFKLGSSIAKSFTKGLLHLKGLGDYTKYVDEITVSSRNIVNFNELVFCFDDFERISNDLSFEEVIGYINSLVELENIKIIILANENKIKETNYATLKEKIICNTIEFIPNIKECILSIVKNKYNSQKVYSEFLINNIDFVIEITDNYKNLRTIIFVFDYFHNIFSEIEMQFNSNVLLEKKNEILLYLFRLTFALSIEYKEGNITYKKRRELDKKNFRSAFWNKQEKVEVEESFRNKFEKKYFNNVNYTFHESIYTYITGANIFDYKLLFEELQETYHIVNNEIPPHYIVYNQLIGINVYNLTDKEYIQLTKKLVDFAFKGLYKINDFLTIFYLISRYNNPLNLNLENLTKKLKKAIDLSLTDYIPSDILQLHLNINNEAENKNHLNELRKYIIKKNYELKDKIEADETENIINLFYDNIEGFINKFITEEKYLFLPIFNKFNPNRVYSFYEKSSNQIKFKLIQFLQYRYNSMYGNEIKIDYDFFCKINGIVKKKISNHTKAGLTFDLLNQFENVTDEIRKKLS</sequence>
<protein>
    <submittedName>
        <fullName evidence="2">KAP family P-loop domain-containing protein</fullName>
    </submittedName>
</protein>
<evidence type="ECO:0000313" key="3">
    <source>
        <dbReference type="Proteomes" id="UP000184236"/>
    </source>
</evidence>
<proteinExistence type="predicted"/>
<dbReference type="Proteomes" id="UP000184236">
    <property type="component" value="Unassembled WGS sequence"/>
</dbReference>
<dbReference type="Pfam" id="PF07693">
    <property type="entry name" value="KAP_NTPase"/>
    <property type="match status" value="1"/>
</dbReference>
<organism evidence="2 3">
    <name type="scientific">Chryseobacterium takakiae</name>
    <dbReference type="NCBI Taxonomy" id="1302685"/>
    <lineage>
        <taxon>Bacteria</taxon>
        <taxon>Pseudomonadati</taxon>
        <taxon>Bacteroidota</taxon>
        <taxon>Flavobacteriia</taxon>
        <taxon>Flavobacteriales</taxon>
        <taxon>Weeksellaceae</taxon>
        <taxon>Chryseobacterium group</taxon>
        <taxon>Chryseobacterium</taxon>
    </lineage>
</organism>
<evidence type="ECO:0000259" key="1">
    <source>
        <dbReference type="Pfam" id="PF07693"/>
    </source>
</evidence>
<dbReference type="InterPro" id="IPR011646">
    <property type="entry name" value="KAP_P-loop"/>
</dbReference>
<dbReference type="STRING" id="1302685.SAMN05444408_110186"/>
<gene>
    <name evidence="2" type="ORF">SAMN05444408_110186</name>
</gene>